<comment type="similarity">
    <text evidence="1">Belongs to the UPF0696 family.</text>
</comment>
<evidence type="ECO:0000313" key="3">
    <source>
        <dbReference type="Proteomes" id="UP001305647"/>
    </source>
</evidence>
<dbReference type="Gene3D" id="3.30.760.10">
    <property type="entry name" value="RNA Cap, Translation Initiation Factor Eif4e"/>
    <property type="match status" value="1"/>
</dbReference>
<protein>
    <submittedName>
        <fullName evidence="2">DUF1917-domain-containing protein</fullName>
    </submittedName>
</protein>
<dbReference type="InterPro" id="IPR015034">
    <property type="entry name" value="Bles03"/>
</dbReference>
<keyword evidence="3" id="KW-1185">Reference proteome</keyword>
<comment type="caution">
    <text evidence="2">The sequence shown here is derived from an EMBL/GenBank/DDBJ whole genome shotgun (WGS) entry which is preliminary data.</text>
</comment>
<evidence type="ECO:0000313" key="2">
    <source>
        <dbReference type="EMBL" id="KAK4099119.1"/>
    </source>
</evidence>
<dbReference type="InterPro" id="IPR023398">
    <property type="entry name" value="TIF_eIF4e-like"/>
</dbReference>
<gene>
    <name evidence="2" type="ORF">N658DRAFT_525746</name>
</gene>
<proteinExistence type="inferred from homology"/>
<dbReference type="SUPFAM" id="SSF55418">
    <property type="entry name" value="eIF4e-like"/>
    <property type="match status" value="1"/>
</dbReference>
<accession>A0AAN6T036</accession>
<dbReference type="AlphaFoldDB" id="A0AAN6T036"/>
<dbReference type="Proteomes" id="UP001305647">
    <property type="component" value="Unassembled WGS sequence"/>
</dbReference>
<dbReference type="Pfam" id="PF08939">
    <property type="entry name" value="Bles03"/>
    <property type="match status" value="1"/>
</dbReference>
<sequence length="212" mass="23729">MKFLNKHLPPAEADFNTPPHLLPPWYWIANPKRSAYANGRADPGDFESFSREGHALLHEFKATIEGCARNDPIRTQLREVLKGEIGALTSKWGVTVGKWMLFPKVGEVNEVWRRVCDGVETNRLGTAAKVSTSCQVHGDPTRLICVYTKDFTDVVDVKRVLDALVAMGLVTANMPRGITYKCDAYTYLDIYGKNEYGLQASMYGIKEMLTQG</sequence>
<name>A0AAN6T036_9PEZI</name>
<dbReference type="EMBL" id="MU863652">
    <property type="protein sequence ID" value="KAK4099119.1"/>
    <property type="molecule type" value="Genomic_DNA"/>
</dbReference>
<organism evidence="2 3">
    <name type="scientific">Parathielavia hyrcaniae</name>
    <dbReference type="NCBI Taxonomy" id="113614"/>
    <lineage>
        <taxon>Eukaryota</taxon>
        <taxon>Fungi</taxon>
        <taxon>Dikarya</taxon>
        <taxon>Ascomycota</taxon>
        <taxon>Pezizomycotina</taxon>
        <taxon>Sordariomycetes</taxon>
        <taxon>Sordariomycetidae</taxon>
        <taxon>Sordariales</taxon>
        <taxon>Chaetomiaceae</taxon>
        <taxon>Parathielavia</taxon>
    </lineage>
</organism>
<reference evidence="2" key="2">
    <citation type="submission" date="2023-05" db="EMBL/GenBank/DDBJ databases">
        <authorList>
            <consortium name="Lawrence Berkeley National Laboratory"/>
            <person name="Steindorff A."/>
            <person name="Hensen N."/>
            <person name="Bonometti L."/>
            <person name="Westerberg I."/>
            <person name="Brannstrom I.O."/>
            <person name="Guillou S."/>
            <person name="Cros-Aarteil S."/>
            <person name="Calhoun S."/>
            <person name="Haridas S."/>
            <person name="Kuo A."/>
            <person name="Mondo S."/>
            <person name="Pangilinan J."/>
            <person name="Riley R."/>
            <person name="Labutti K."/>
            <person name="Andreopoulos B."/>
            <person name="Lipzen A."/>
            <person name="Chen C."/>
            <person name="Yanf M."/>
            <person name="Daum C."/>
            <person name="Ng V."/>
            <person name="Clum A."/>
            <person name="Ohm R."/>
            <person name="Martin F."/>
            <person name="Silar P."/>
            <person name="Natvig D."/>
            <person name="Lalanne C."/>
            <person name="Gautier V."/>
            <person name="Ament-Velasquez S.L."/>
            <person name="Kruys A."/>
            <person name="Hutchinson M.I."/>
            <person name="Powell A.J."/>
            <person name="Barry K."/>
            <person name="Miller A.N."/>
            <person name="Grigoriev I.V."/>
            <person name="Debuchy R."/>
            <person name="Gladieux P."/>
            <person name="Thoren M.H."/>
            <person name="Johannesson H."/>
        </authorList>
    </citation>
    <scope>NUCLEOTIDE SEQUENCE</scope>
    <source>
        <strain evidence="2">CBS 757.83</strain>
    </source>
</reference>
<reference evidence="2" key="1">
    <citation type="journal article" date="2023" name="Mol. Phylogenet. Evol.">
        <title>Genome-scale phylogeny and comparative genomics of the fungal order Sordariales.</title>
        <authorList>
            <person name="Hensen N."/>
            <person name="Bonometti L."/>
            <person name="Westerberg I."/>
            <person name="Brannstrom I.O."/>
            <person name="Guillou S."/>
            <person name="Cros-Aarteil S."/>
            <person name="Calhoun S."/>
            <person name="Haridas S."/>
            <person name="Kuo A."/>
            <person name="Mondo S."/>
            <person name="Pangilinan J."/>
            <person name="Riley R."/>
            <person name="LaButti K."/>
            <person name="Andreopoulos B."/>
            <person name="Lipzen A."/>
            <person name="Chen C."/>
            <person name="Yan M."/>
            <person name="Daum C."/>
            <person name="Ng V."/>
            <person name="Clum A."/>
            <person name="Steindorff A."/>
            <person name="Ohm R.A."/>
            <person name="Martin F."/>
            <person name="Silar P."/>
            <person name="Natvig D.O."/>
            <person name="Lalanne C."/>
            <person name="Gautier V."/>
            <person name="Ament-Velasquez S.L."/>
            <person name="Kruys A."/>
            <person name="Hutchinson M.I."/>
            <person name="Powell A.J."/>
            <person name="Barry K."/>
            <person name="Miller A.N."/>
            <person name="Grigoriev I.V."/>
            <person name="Debuchy R."/>
            <person name="Gladieux P."/>
            <person name="Hiltunen Thoren M."/>
            <person name="Johannesson H."/>
        </authorList>
    </citation>
    <scope>NUCLEOTIDE SEQUENCE</scope>
    <source>
        <strain evidence="2">CBS 757.83</strain>
    </source>
</reference>
<dbReference type="PANTHER" id="PTHR31977">
    <property type="entry name" value="UPF0696 PROTEIN C11ORF68"/>
    <property type="match status" value="1"/>
</dbReference>
<dbReference type="PANTHER" id="PTHR31977:SF1">
    <property type="entry name" value="UPF0696 PROTEIN C11ORF68"/>
    <property type="match status" value="1"/>
</dbReference>
<evidence type="ECO:0000256" key="1">
    <source>
        <dbReference type="ARBA" id="ARBA00010568"/>
    </source>
</evidence>